<dbReference type="SUPFAM" id="SSF49503">
    <property type="entry name" value="Cupredoxins"/>
    <property type="match status" value="1"/>
</dbReference>
<feature type="region of interest" description="Disordered" evidence="1">
    <location>
        <begin position="200"/>
        <end position="242"/>
    </location>
</feature>
<accession>A0ABD5P8P7</accession>
<organism evidence="2 3">
    <name type="scientific">Halobium salinum</name>
    <dbReference type="NCBI Taxonomy" id="1364940"/>
    <lineage>
        <taxon>Archaea</taxon>
        <taxon>Methanobacteriati</taxon>
        <taxon>Methanobacteriota</taxon>
        <taxon>Stenosarchaea group</taxon>
        <taxon>Halobacteria</taxon>
        <taxon>Halobacteriales</taxon>
        <taxon>Haloferacaceae</taxon>
        <taxon>Halobium</taxon>
    </lineage>
</organism>
<name>A0ABD5P8P7_9EURY</name>
<dbReference type="Proteomes" id="UP001595921">
    <property type="component" value="Unassembled WGS sequence"/>
</dbReference>
<dbReference type="InterPro" id="IPR006311">
    <property type="entry name" value="TAT_signal"/>
</dbReference>
<dbReference type="RefSeq" id="WP_267622435.1">
    <property type="nucleotide sequence ID" value="NZ_JAODIW010000006.1"/>
</dbReference>
<feature type="compositionally biased region" description="Low complexity" evidence="1">
    <location>
        <begin position="49"/>
        <end position="89"/>
    </location>
</feature>
<dbReference type="EMBL" id="JBHSDS010000003">
    <property type="protein sequence ID" value="MFC4357262.1"/>
    <property type="molecule type" value="Genomic_DNA"/>
</dbReference>
<evidence type="ECO:0000313" key="2">
    <source>
        <dbReference type="EMBL" id="MFC4357262.1"/>
    </source>
</evidence>
<evidence type="ECO:0008006" key="4">
    <source>
        <dbReference type="Google" id="ProtNLM"/>
    </source>
</evidence>
<feature type="region of interest" description="Disordered" evidence="1">
    <location>
        <begin position="28"/>
        <end position="109"/>
    </location>
</feature>
<feature type="compositionally biased region" description="Low complexity" evidence="1">
    <location>
        <begin position="96"/>
        <end position="107"/>
    </location>
</feature>
<comment type="caution">
    <text evidence="2">The sequence shown here is derived from an EMBL/GenBank/DDBJ whole genome shotgun (WGS) entry which is preliminary data.</text>
</comment>
<evidence type="ECO:0000313" key="3">
    <source>
        <dbReference type="Proteomes" id="UP001595921"/>
    </source>
</evidence>
<dbReference type="PROSITE" id="PS51318">
    <property type="entry name" value="TAT"/>
    <property type="match status" value="1"/>
</dbReference>
<protein>
    <recommendedName>
        <fullName evidence="4">Blue (type 1) copper domain-containing protein</fullName>
    </recommendedName>
</protein>
<sequence>MSSDDGGPGDSTRRGLLARSAALAVTGGLAGCSSGTNDGGTTGAGTDGGETSSTTAGAAATEETGTGTTDSESTAATEAAAENATAADDSASRNETATGTTTTAGPTVVELGATVQGWRGRQPESLRGQTNPTFRMRPGETYEIRWLNLDGQPHQFVLVDPEGTALDTSEPAREKGATRVLRVEATERMASYRCKFHPQAMQGSVLTGPPGTSGREETPRNGTEAGNESTNQTAFDTGATSY</sequence>
<feature type="compositionally biased region" description="Gly residues" evidence="1">
    <location>
        <begin position="37"/>
        <end position="48"/>
    </location>
</feature>
<dbReference type="Gene3D" id="2.60.40.420">
    <property type="entry name" value="Cupredoxins - blue copper proteins"/>
    <property type="match status" value="1"/>
</dbReference>
<dbReference type="InterPro" id="IPR008972">
    <property type="entry name" value="Cupredoxin"/>
</dbReference>
<dbReference type="AlphaFoldDB" id="A0ABD5P8P7"/>
<keyword evidence="3" id="KW-1185">Reference proteome</keyword>
<reference evidence="2 3" key="1">
    <citation type="journal article" date="2019" name="Int. J. Syst. Evol. Microbiol.">
        <title>The Global Catalogue of Microorganisms (GCM) 10K type strain sequencing project: providing services to taxonomists for standard genome sequencing and annotation.</title>
        <authorList>
            <consortium name="The Broad Institute Genomics Platform"/>
            <consortium name="The Broad Institute Genome Sequencing Center for Infectious Disease"/>
            <person name="Wu L."/>
            <person name="Ma J."/>
        </authorList>
    </citation>
    <scope>NUCLEOTIDE SEQUENCE [LARGE SCALE GENOMIC DNA]</scope>
    <source>
        <strain evidence="2 3">CGMCC 1.12553</strain>
    </source>
</reference>
<proteinExistence type="predicted"/>
<evidence type="ECO:0000256" key="1">
    <source>
        <dbReference type="SAM" id="MobiDB-lite"/>
    </source>
</evidence>
<gene>
    <name evidence="2" type="ORF">ACFO0N_04775</name>
</gene>
<feature type="compositionally biased region" description="Polar residues" evidence="1">
    <location>
        <begin position="220"/>
        <end position="242"/>
    </location>
</feature>